<dbReference type="OrthoDB" id="2502471at2"/>
<comment type="caution">
    <text evidence="2">The sequence shown here is derived from an EMBL/GenBank/DDBJ whole genome shotgun (WGS) entry which is preliminary data.</text>
</comment>
<feature type="chain" id="PRO_5038839851" description="DUF5010 domain-containing protein" evidence="1">
    <location>
        <begin position="20"/>
        <end position="618"/>
    </location>
</feature>
<evidence type="ECO:0008006" key="4">
    <source>
        <dbReference type="Google" id="ProtNLM"/>
    </source>
</evidence>
<dbReference type="AlphaFoldDB" id="A0A4Q2KFX3"/>
<evidence type="ECO:0000256" key="1">
    <source>
        <dbReference type="SAM" id="SignalP"/>
    </source>
</evidence>
<protein>
    <recommendedName>
        <fullName evidence="4">DUF5010 domain-containing protein</fullName>
    </recommendedName>
</protein>
<evidence type="ECO:0000313" key="2">
    <source>
        <dbReference type="EMBL" id="RXZ62282.1"/>
    </source>
</evidence>
<accession>A0A4Q2KFX3</accession>
<reference evidence="2 3" key="1">
    <citation type="journal article" date="2019" name="Gut">
        <title>Antibiotics-induced monodominance of a novel gut bacterial order.</title>
        <authorList>
            <person name="Hildebrand F."/>
            <person name="Moitinho-Silva L."/>
            <person name="Blasche S."/>
            <person name="Jahn M.T."/>
            <person name="Gossmann T.I."/>
            <person name="Heuerta-Cepas J."/>
            <person name="Hercog R."/>
            <person name="Luetge M."/>
            <person name="Bahram M."/>
            <person name="Pryszlak A."/>
            <person name="Alves R.J."/>
            <person name="Waszak S.M."/>
            <person name="Zhu A."/>
            <person name="Ye L."/>
            <person name="Costea P.I."/>
            <person name="Aalvink S."/>
            <person name="Belzer C."/>
            <person name="Forslund S.K."/>
            <person name="Sunagawa S."/>
            <person name="Hentschel U."/>
            <person name="Merten C."/>
            <person name="Patil K.R."/>
            <person name="Benes V."/>
            <person name="Bork P."/>
        </authorList>
    </citation>
    <scope>NUCLEOTIDE SEQUENCE [LARGE SCALE GENOMIC DNA]</scope>
    <source>
        <strain evidence="2 3">HDS1380</strain>
    </source>
</reference>
<dbReference type="Gene3D" id="3.20.20.80">
    <property type="entry name" value="Glycosidases"/>
    <property type="match status" value="1"/>
</dbReference>
<feature type="signal peptide" evidence="1">
    <location>
        <begin position="1"/>
        <end position="19"/>
    </location>
</feature>
<organism evidence="2 3">
    <name type="scientific">Candidatus Borkfalkia ceftriaxoniphila</name>
    <dbReference type="NCBI Taxonomy" id="2508949"/>
    <lineage>
        <taxon>Bacteria</taxon>
        <taxon>Bacillati</taxon>
        <taxon>Bacillota</taxon>
        <taxon>Clostridia</taxon>
        <taxon>Christensenellales</taxon>
        <taxon>Christensenellaceae</taxon>
        <taxon>Candidatus Borkfalkia</taxon>
    </lineage>
</organism>
<sequence>MKKLICAILTLAFASVLFAGCKPADTPAPADTIALLNTCEQTVESLTATDRLGRNVPAIKGTDGEKYVGMFYFLWNGQERSKQTKIYDNTRLMELLGDEFWDGTEILTSPPNQYHYWGEPLFGYYNAQDPFVIRRHLEMITMAGVDFLVFDATNQFTYNQVWQVMFPIMEEFAAQGFAVPKIAFYTNTESDQRVTQLYSQLYSKGLYKDLWFSPNGKPLIICANKAGCSKEIQNFFDFRSSQWPGTPDKEDGFPWIDFNRKQKVYPNGGAKGGSIMSVSVSQHPGWPFSDSVQYKDVSDGTGGTYYNANWGRGYTTEGKNDPSKIDEGANFQEQWNNALEESPSTVFVTGWNEWIAVKFFEDITVTTGVPTRPNIPDRRVFFVDTLNEEFSRDIEPMKGGYGDNYYLQLIQNIRAYKGETGIVSAGQKLTVDVAGSVKQWNEVTSSFRDFVGDAVERNYKDAAEIATYTDTSARNDLSEIRLTYDNDNVYILVSTAEEITKHEAGDLTWMNVLIGVEGSDAPSFEGFQFVVNRTPDGAVTSVEKSLGGYSFETIGQAKCSVQGKYLQLSVPKALLGVGDSFTLKIKATDHVTHPEDIMDYYVSGDSAPIGRLGYTWKV</sequence>
<dbReference type="Proteomes" id="UP000291269">
    <property type="component" value="Unassembled WGS sequence"/>
</dbReference>
<gene>
    <name evidence="2" type="ORF">ESZ91_07770</name>
</gene>
<keyword evidence="3" id="KW-1185">Reference proteome</keyword>
<dbReference type="RefSeq" id="WP_129225839.1">
    <property type="nucleotide sequence ID" value="NZ_SDOZ01000002.1"/>
</dbReference>
<evidence type="ECO:0000313" key="3">
    <source>
        <dbReference type="Proteomes" id="UP000291269"/>
    </source>
</evidence>
<dbReference type="EMBL" id="SDOZ01000002">
    <property type="protein sequence ID" value="RXZ62282.1"/>
    <property type="molecule type" value="Genomic_DNA"/>
</dbReference>
<keyword evidence="1" id="KW-0732">Signal</keyword>
<name>A0A4Q2KFX3_9FIRM</name>
<dbReference type="PROSITE" id="PS51257">
    <property type="entry name" value="PROKAR_LIPOPROTEIN"/>
    <property type="match status" value="1"/>
</dbReference>
<proteinExistence type="predicted"/>